<keyword evidence="2 7" id="KW-0805">Transcription regulation</keyword>
<evidence type="ECO:0000256" key="3">
    <source>
        <dbReference type="ARBA" id="ARBA00023163"/>
    </source>
</evidence>
<dbReference type="GO" id="GO:0000981">
    <property type="term" value="F:DNA-binding transcription factor activity, RNA polymerase II-specific"/>
    <property type="evidence" value="ECO:0007669"/>
    <property type="project" value="UniProtKB-UniRule"/>
</dbReference>
<keyword evidence="5 6" id="KW-0238">DNA-binding</keyword>
<comment type="caution">
    <text evidence="9">The sequence shown here is derived from an EMBL/GenBank/DDBJ whole genome shotgun (WGS) entry which is preliminary data.</text>
</comment>
<evidence type="ECO:0000256" key="7">
    <source>
        <dbReference type="RuleBase" id="RU369038"/>
    </source>
</evidence>
<keyword evidence="10" id="KW-1185">Reference proteome</keyword>
<dbReference type="Gene3D" id="1.10.10.60">
    <property type="entry name" value="Homeodomain-like"/>
    <property type="match status" value="1"/>
</dbReference>
<dbReference type="PANTHER" id="PTHR24326">
    <property type="entry name" value="HOMEOBOX-LEUCINE ZIPPER PROTEIN"/>
    <property type="match status" value="1"/>
</dbReference>
<evidence type="ECO:0000256" key="1">
    <source>
        <dbReference type="ARBA" id="ARBA00004123"/>
    </source>
</evidence>
<keyword evidence="3 7" id="KW-0804">Transcription</keyword>
<dbReference type="InterPro" id="IPR009057">
    <property type="entry name" value="Homeodomain-like_sf"/>
</dbReference>
<dbReference type="InterPro" id="IPR001356">
    <property type="entry name" value="HD"/>
</dbReference>
<dbReference type="InterPro" id="IPR045224">
    <property type="entry name" value="HDZip_class_I_plant"/>
</dbReference>
<protein>
    <recommendedName>
        <fullName evidence="7">Homeobox-leucine zipper protein</fullName>
    </recommendedName>
    <alternativeName>
        <fullName evidence="7">HD-ZIP protein</fullName>
    </alternativeName>
    <alternativeName>
        <fullName evidence="7">Homeodomain transcription factor</fullName>
    </alternativeName>
</protein>
<comment type="function">
    <text evidence="7">Transcription factor.</text>
</comment>
<accession>A0A822YCK6</accession>
<evidence type="ECO:0000256" key="5">
    <source>
        <dbReference type="PROSITE-ProRule" id="PRU00108"/>
    </source>
</evidence>
<evidence type="ECO:0000256" key="4">
    <source>
        <dbReference type="ARBA" id="ARBA00025748"/>
    </source>
</evidence>
<comment type="subcellular location">
    <subcellularLocation>
        <location evidence="1 5 6">Nucleus</location>
    </subcellularLocation>
</comment>
<dbReference type="GO" id="GO:0005634">
    <property type="term" value="C:nucleus"/>
    <property type="evidence" value="ECO:0007669"/>
    <property type="project" value="UniProtKB-SubCell"/>
</dbReference>
<keyword evidence="5 6" id="KW-0371">Homeobox</keyword>
<reference evidence="9 10" key="1">
    <citation type="journal article" date="2020" name="Mol. Biol. Evol.">
        <title>Distinct Expression and Methylation Patterns for Genes with Different Fates following a Single Whole-Genome Duplication in Flowering Plants.</title>
        <authorList>
            <person name="Shi T."/>
            <person name="Rahmani R.S."/>
            <person name="Gugger P.F."/>
            <person name="Wang M."/>
            <person name="Li H."/>
            <person name="Zhang Y."/>
            <person name="Li Z."/>
            <person name="Wang Q."/>
            <person name="Van de Peer Y."/>
            <person name="Marchal K."/>
            <person name="Chen J."/>
        </authorList>
    </citation>
    <scope>NUCLEOTIDE SEQUENCE [LARGE SCALE GENOMIC DNA]</scope>
    <source>
        <tissue evidence="9">Leaf</tissue>
    </source>
</reference>
<dbReference type="GO" id="GO:0003677">
    <property type="term" value="F:DNA binding"/>
    <property type="evidence" value="ECO:0007669"/>
    <property type="project" value="UniProtKB-UniRule"/>
</dbReference>
<feature type="domain" description="Homeobox" evidence="8">
    <location>
        <begin position="76"/>
        <end position="102"/>
    </location>
</feature>
<evidence type="ECO:0000313" key="9">
    <source>
        <dbReference type="EMBL" id="DAD30062.1"/>
    </source>
</evidence>
<dbReference type="CDD" id="cd00086">
    <property type="entry name" value="homeodomain"/>
    <property type="match status" value="1"/>
</dbReference>
<comment type="similarity">
    <text evidence="4 7">Belongs to the HD-ZIP homeobox family. Class I subfamily.</text>
</comment>
<proteinExistence type="inferred from homology"/>
<evidence type="ECO:0000256" key="2">
    <source>
        <dbReference type="ARBA" id="ARBA00023015"/>
    </source>
</evidence>
<keyword evidence="5 6" id="KW-0539">Nucleus</keyword>
<name>A0A822YCK6_NELNU</name>
<dbReference type="SUPFAM" id="SSF46689">
    <property type="entry name" value="Homeodomain-like"/>
    <property type="match status" value="1"/>
</dbReference>
<evidence type="ECO:0000259" key="8">
    <source>
        <dbReference type="PROSITE" id="PS50071"/>
    </source>
</evidence>
<dbReference type="EMBL" id="DUZY01000002">
    <property type="protein sequence ID" value="DAD30062.1"/>
    <property type="molecule type" value="Genomic_DNA"/>
</dbReference>
<evidence type="ECO:0000256" key="6">
    <source>
        <dbReference type="RuleBase" id="RU000682"/>
    </source>
</evidence>
<dbReference type="AlphaFoldDB" id="A0A822YCK6"/>
<gene>
    <name evidence="9" type="ORF">HUJ06_031530</name>
</gene>
<dbReference type="Proteomes" id="UP000607653">
    <property type="component" value="Unassembled WGS sequence"/>
</dbReference>
<dbReference type="PANTHER" id="PTHR24326:SF497">
    <property type="entry name" value="HOMEOBOX-LEUCINE ZIPPER PROTEIN HAT5"/>
    <property type="match status" value="1"/>
</dbReference>
<dbReference type="PROSITE" id="PS50071">
    <property type="entry name" value="HOMEOBOX_2"/>
    <property type="match status" value="1"/>
</dbReference>
<sequence length="102" mass="12366">MSMGLQVWPLCIDWMRSMLNMEENPKRRPFFTLADDLIDEEFYDEQLLEKETPAHSRARLTCWRRTSEVENKLEPERKTQLAKKPCLQPRQVVVWFQNRQAR</sequence>
<evidence type="ECO:0000313" key="10">
    <source>
        <dbReference type="Proteomes" id="UP000607653"/>
    </source>
</evidence>
<dbReference type="Pfam" id="PF00046">
    <property type="entry name" value="Homeodomain"/>
    <property type="match status" value="1"/>
</dbReference>
<organism evidence="9 10">
    <name type="scientific">Nelumbo nucifera</name>
    <name type="common">Sacred lotus</name>
    <dbReference type="NCBI Taxonomy" id="4432"/>
    <lineage>
        <taxon>Eukaryota</taxon>
        <taxon>Viridiplantae</taxon>
        <taxon>Streptophyta</taxon>
        <taxon>Embryophyta</taxon>
        <taxon>Tracheophyta</taxon>
        <taxon>Spermatophyta</taxon>
        <taxon>Magnoliopsida</taxon>
        <taxon>Proteales</taxon>
        <taxon>Nelumbonaceae</taxon>
        <taxon>Nelumbo</taxon>
    </lineage>
</organism>